<sequence>MSRLSVLYFGCACDPLLRDFSRIFRSSQIRYNPSARESIVTICTTIFVFLTRRSLRPDIGGSVGTQGRRYSNKATNIVSATSSLPRTKSTSSFPPTMASATPWLCDMRFYSHSPGSSSPLSDELELAEFRLTIYYERSERFG</sequence>
<dbReference type="AlphaFoldDB" id="A0A0D2P2T6"/>
<reference evidence="2" key="1">
    <citation type="submission" date="2014-04" db="EMBL/GenBank/DDBJ databases">
        <title>Evolutionary Origins and Diversification of the Mycorrhizal Mutualists.</title>
        <authorList>
            <consortium name="DOE Joint Genome Institute"/>
            <consortium name="Mycorrhizal Genomics Consortium"/>
            <person name="Kohler A."/>
            <person name="Kuo A."/>
            <person name="Nagy L.G."/>
            <person name="Floudas D."/>
            <person name="Copeland A."/>
            <person name="Barry K.W."/>
            <person name="Cichocki N."/>
            <person name="Veneault-Fourrey C."/>
            <person name="LaButti K."/>
            <person name="Lindquist E.A."/>
            <person name="Lipzen A."/>
            <person name="Lundell T."/>
            <person name="Morin E."/>
            <person name="Murat C."/>
            <person name="Riley R."/>
            <person name="Ohm R."/>
            <person name="Sun H."/>
            <person name="Tunlid A."/>
            <person name="Henrissat B."/>
            <person name="Grigoriev I.V."/>
            <person name="Hibbett D.S."/>
            <person name="Martin F."/>
        </authorList>
    </citation>
    <scope>NUCLEOTIDE SEQUENCE [LARGE SCALE GENOMIC DNA]</scope>
    <source>
        <strain evidence="2">FD-334 SS-4</strain>
    </source>
</reference>
<name>A0A0D2P2T6_HYPSF</name>
<dbReference type="Proteomes" id="UP000054270">
    <property type="component" value="Unassembled WGS sequence"/>
</dbReference>
<organism evidence="1 2">
    <name type="scientific">Hypholoma sublateritium (strain FD-334 SS-4)</name>
    <dbReference type="NCBI Taxonomy" id="945553"/>
    <lineage>
        <taxon>Eukaryota</taxon>
        <taxon>Fungi</taxon>
        <taxon>Dikarya</taxon>
        <taxon>Basidiomycota</taxon>
        <taxon>Agaricomycotina</taxon>
        <taxon>Agaricomycetes</taxon>
        <taxon>Agaricomycetidae</taxon>
        <taxon>Agaricales</taxon>
        <taxon>Agaricineae</taxon>
        <taxon>Strophariaceae</taxon>
        <taxon>Hypholoma</taxon>
    </lineage>
</organism>
<protein>
    <submittedName>
        <fullName evidence="1">Uncharacterized protein</fullName>
    </submittedName>
</protein>
<accession>A0A0D2P2T6</accession>
<proteinExistence type="predicted"/>
<keyword evidence="2" id="KW-1185">Reference proteome</keyword>
<gene>
    <name evidence="1" type="ORF">HYPSUDRAFT_65140</name>
</gene>
<dbReference type="EMBL" id="KN817533">
    <property type="protein sequence ID" value="KJA25219.1"/>
    <property type="molecule type" value="Genomic_DNA"/>
</dbReference>
<evidence type="ECO:0000313" key="1">
    <source>
        <dbReference type="EMBL" id="KJA25219.1"/>
    </source>
</evidence>
<evidence type="ECO:0000313" key="2">
    <source>
        <dbReference type="Proteomes" id="UP000054270"/>
    </source>
</evidence>